<dbReference type="Proteomes" id="UP000257109">
    <property type="component" value="Unassembled WGS sequence"/>
</dbReference>
<name>A0A371IFH4_MUCPR</name>
<accession>A0A371IFH4</accession>
<keyword evidence="1" id="KW-0812">Transmembrane</keyword>
<dbReference type="PANTHER" id="PTHR13465">
    <property type="entry name" value="UPF0183 PROTEIN"/>
    <property type="match status" value="1"/>
</dbReference>
<evidence type="ECO:0000313" key="3">
    <source>
        <dbReference type="Proteomes" id="UP000257109"/>
    </source>
</evidence>
<dbReference type="AlphaFoldDB" id="A0A371IFH4"/>
<dbReference type="STRING" id="157652.A0A371IFH4"/>
<dbReference type="InterPro" id="IPR039156">
    <property type="entry name" value="PHAF1/BROMI"/>
</dbReference>
<keyword evidence="3" id="KW-1185">Reference proteome</keyword>
<organism evidence="2 3">
    <name type="scientific">Mucuna pruriens</name>
    <name type="common">Velvet bean</name>
    <name type="synonym">Dolichos pruriens</name>
    <dbReference type="NCBI Taxonomy" id="157652"/>
    <lineage>
        <taxon>Eukaryota</taxon>
        <taxon>Viridiplantae</taxon>
        <taxon>Streptophyta</taxon>
        <taxon>Embryophyta</taxon>
        <taxon>Tracheophyta</taxon>
        <taxon>Spermatophyta</taxon>
        <taxon>Magnoliopsida</taxon>
        <taxon>eudicotyledons</taxon>
        <taxon>Gunneridae</taxon>
        <taxon>Pentapetalae</taxon>
        <taxon>rosids</taxon>
        <taxon>fabids</taxon>
        <taxon>Fabales</taxon>
        <taxon>Fabaceae</taxon>
        <taxon>Papilionoideae</taxon>
        <taxon>50 kb inversion clade</taxon>
        <taxon>NPAAA clade</taxon>
        <taxon>indigoferoid/millettioid clade</taxon>
        <taxon>Phaseoleae</taxon>
        <taxon>Mucuna</taxon>
    </lineage>
</organism>
<keyword evidence="1" id="KW-1133">Transmembrane helix</keyword>
<keyword evidence="1" id="KW-0472">Membrane</keyword>
<dbReference type="PANTHER" id="PTHR13465:SF2">
    <property type="entry name" value="PHAGOSOME ASSEMBLY FACTOR 1"/>
    <property type="match status" value="1"/>
</dbReference>
<reference evidence="2" key="1">
    <citation type="submission" date="2018-05" db="EMBL/GenBank/DDBJ databases">
        <title>Draft genome of Mucuna pruriens seed.</title>
        <authorList>
            <person name="Nnadi N.E."/>
            <person name="Vos R."/>
            <person name="Hasami M.H."/>
            <person name="Devisetty U.K."/>
            <person name="Aguiy J.C."/>
        </authorList>
    </citation>
    <scope>NUCLEOTIDE SEQUENCE [LARGE SCALE GENOMIC DNA]</scope>
    <source>
        <strain evidence="2">JCA_2017</strain>
    </source>
</reference>
<evidence type="ECO:0000313" key="2">
    <source>
        <dbReference type="EMBL" id="RDY13809.1"/>
    </source>
</evidence>
<evidence type="ECO:0000256" key="1">
    <source>
        <dbReference type="SAM" id="Phobius"/>
    </source>
</evidence>
<protein>
    <submittedName>
        <fullName evidence="2">UPF0183 protein</fullName>
    </submittedName>
</protein>
<comment type="caution">
    <text evidence="2">The sequence shown here is derived from an EMBL/GenBank/DDBJ whole genome shotgun (WGS) entry which is preliminary data.</text>
</comment>
<feature type="transmembrane region" description="Helical" evidence="1">
    <location>
        <begin position="40"/>
        <end position="60"/>
    </location>
</feature>
<proteinExistence type="predicted"/>
<feature type="non-terminal residue" evidence="2">
    <location>
        <position position="1"/>
    </location>
</feature>
<feature type="non-terminal residue" evidence="2">
    <location>
        <position position="215"/>
    </location>
</feature>
<sequence length="215" mass="24238">MDSSYFVTPGTKRCGMLTTLVEGKKYNRHMSPGPRDYRLLQTHFTMTGIFIFIGILYHLMHMVSTSFASKFPKKQSKLQNTLPTIMLCQHCKGIAMGTIALDPFPSIRIEPFSLEMLICEALSQIEQQPNIYNVVHVNFSDKMVGVRSLMDKPFVLPLPVGKIYMEEVQVKLGEEFYFTVGSQHIPFGVSPQDVLQPSHQVVAPDLALSEESLPL</sequence>
<dbReference type="EMBL" id="QJKJ01000193">
    <property type="protein sequence ID" value="RDY13809.1"/>
    <property type="molecule type" value="Genomic_DNA"/>
</dbReference>
<dbReference type="OrthoDB" id="411211at2759"/>
<gene>
    <name evidence="2" type="ORF">CR513_01215</name>
</gene>